<dbReference type="GO" id="GO:0005776">
    <property type="term" value="C:autophagosome"/>
    <property type="evidence" value="ECO:0000318"/>
    <property type="project" value="GO_Central"/>
</dbReference>
<organism evidence="2">
    <name type="scientific">Nicotiana tabacum</name>
    <name type="common">Common tobacco</name>
    <dbReference type="NCBI Taxonomy" id="4097"/>
    <lineage>
        <taxon>Eukaryota</taxon>
        <taxon>Viridiplantae</taxon>
        <taxon>Streptophyta</taxon>
        <taxon>Embryophyta</taxon>
        <taxon>Tracheophyta</taxon>
        <taxon>Spermatophyta</taxon>
        <taxon>Magnoliopsida</taxon>
        <taxon>eudicotyledons</taxon>
        <taxon>Gunneridae</taxon>
        <taxon>Pentapetalae</taxon>
        <taxon>asterids</taxon>
        <taxon>lamiids</taxon>
        <taxon>Solanales</taxon>
        <taxon>Solanaceae</taxon>
        <taxon>Nicotianoideae</taxon>
        <taxon>Nicotianeae</taxon>
        <taxon>Nicotiana</taxon>
    </lineage>
</organism>
<proteinExistence type="predicted"/>
<gene>
    <name evidence="2 3 4" type="primary">LOC107797302</name>
</gene>
<evidence type="ECO:0000313" key="3">
    <source>
        <dbReference type="RefSeq" id="XP_016475660.1"/>
    </source>
</evidence>
<dbReference type="OMA" id="SHPEQGH"/>
<evidence type="ECO:0000313" key="4">
    <source>
        <dbReference type="RefSeq" id="XP_016475661.1"/>
    </source>
</evidence>
<accession>A0A1S4AGB1</accession>
<dbReference type="RefSeq" id="XP_016475661.1">
    <property type="nucleotide sequence ID" value="XM_016620175.1"/>
</dbReference>
<dbReference type="PaxDb" id="4097-A0A1S4AGB1"/>
<dbReference type="AlphaFoldDB" id="A0A1S4AGB1"/>
<dbReference type="OrthoDB" id="778244at2759"/>
<sequence length="378" mass="41945">MDLKAISWVGNIYQKFETMCLEMEEAMYQDTVKYVENQVNTVGTNVKRFYSEVLQDVQPQYNIDPVKVAAADLSLNPYAHYEIDKKLKANLKRSTRGFSNKLNDDTQVIKGKNKSGGVYKRQNGGIKEIVRDSYPTKKSDAIYLASGDAIKLSSSAEVRGGFEMASDHVTLTSALASVKGSDYGETASKICDHTIETNVPAAGTSTNSSASVKTSVESVGKKPADTCTKELACNTTTEISTNVRNNELATAKINGSHEERSDNLSSAMSKYDINESEVEFVEKFDESQLEETCVMVEGDGIHVPKGPVKQKSYKKKLREAFSTRKRLTRKEYEQLGALYGDQQFNQEAEDKVMPVLAMNSNTKKLSANDHPESEWEIL</sequence>
<dbReference type="GeneID" id="107797302"/>
<dbReference type="InterPro" id="IPR053273">
    <property type="entry name" value="CST_Regulator"/>
</dbReference>
<protein>
    <submittedName>
        <fullName evidence="2 3">Uncharacterized protein</fullName>
    </submittedName>
</protein>
<dbReference type="KEGG" id="nta:107797302"/>
<evidence type="ECO:0000313" key="1">
    <source>
        <dbReference type="Proteomes" id="UP000790787"/>
    </source>
</evidence>
<reference evidence="2 3" key="2">
    <citation type="submission" date="2025-04" db="UniProtKB">
        <authorList>
            <consortium name="RefSeq"/>
        </authorList>
    </citation>
    <scope>IDENTIFICATION</scope>
</reference>
<dbReference type="GO" id="GO:0006950">
    <property type="term" value="P:response to stress"/>
    <property type="evidence" value="ECO:0000318"/>
    <property type="project" value="GO_Central"/>
</dbReference>
<dbReference type="Proteomes" id="UP000790787">
    <property type="component" value="Chromosome 2"/>
</dbReference>
<dbReference type="RefSeq" id="XP_016475660.1">
    <property type="nucleotide sequence ID" value="XM_016620174.1"/>
</dbReference>
<keyword evidence="1" id="KW-1185">Reference proteome</keyword>
<dbReference type="GO" id="GO:0061908">
    <property type="term" value="C:phagophore"/>
    <property type="evidence" value="ECO:0000318"/>
    <property type="project" value="GO_Central"/>
</dbReference>
<dbReference type="PANTHER" id="PTHR34659:SF14">
    <property type="match status" value="1"/>
</dbReference>
<name>A0A1S4AGB1_TOBAC</name>
<reference key="1">
    <citation type="journal article" date="2014" name="Nat. Commun.">
        <title>The tobacco genome sequence and its comparison with those of tomato and potato.</title>
        <authorList>
            <person name="Sierro N."/>
            <person name="Battey J.N."/>
            <person name="Ouadi S."/>
            <person name="Bakaher N."/>
            <person name="Bovet L."/>
            <person name="Willig A."/>
            <person name="Goepfert S."/>
            <person name="Peitsch M.C."/>
            <person name="Ivanov N.V."/>
        </authorList>
    </citation>
    <scope>NUCLEOTIDE SEQUENCE [LARGE SCALE GENOMIC DNA]</scope>
    <source>
        <strain>cv. TN90</strain>
    </source>
</reference>
<evidence type="ECO:0000313" key="2">
    <source>
        <dbReference type="RefSeq" id="XP_016475659.1"/>
    </source>
</evidence>
<dbReference type="PANTHER" id="PTHR34659">
    <property type="entry name" value="BNAA05G11610D PROTEIN"/>
    <property type="match status" value="1"/>
</dbReference>
<dbReference type="RefSeq" id="XP_016475659.1">
    <property type="nucleotide sequence ID" value="XM_016620173.1"/>
</dbReference>